<protein>
    <submittedName>
        <fullName evidence="15">Mitochondrial carrier domain-containing protein</fullName>
    </submittedName>
</protein>
<keyword evidence="3" id="KW-0813">Transport</keyword>
<evidence type="ECO:0000256" key="2">
    <source>
        <dbReference type="ARBA" id="ARBA00006375"/>
    </source>
</evidence>
<keyword evidence="8" id="KW-0106">Calcium</keyword>
<feature type="compositionally biased region" description="Acidic residues" evidence="13">
    <location>
        <begin position="262"/>
        <end position="275"/>
    </location>
</feature>
<evidence type="ECO:0000256" key="5">
    <source>
        <dbReference type="ARBA" id="ARBA00022723"/>
    </source>
</evidence>
<feature type="compositionally biased region" description="Low complexity" evidence="13">
    <location>
        <begin position="53"/>
        <end position="105"/>
    </location>
</feature>
<dbReference type="SUPFAM" id="SSF103506">
    <property type="entry name" value="Mitochondrial carrier"/>
    <property type="match status" value="1"/>
</dbReference>
<evidence type="ECO:0000256" key="11">
    <source>
        <dbReference type="ARBA" id="ARBA00023136"/>
    </source>
</evidence>
<dbReference type="OrthoDB" id="270584at2759"/>
<dbReference type="SMART" id="SM00054">
    <property type="entry name" value="EFh"/>
    <property type="match status" value="3"/>
</dbReference>
<dbReference type="Gene3D" id="1.50.40.10">
    <property type="entry name" value="Mitochondrial carrier domain"/>
    <property type="match status" value="1"/>
</dbReference>
<dbReference type="InParanoid" id="A0A1Y2GGY8"/>
<evidence type="ECO:0000256" key="4">
    <source>
        <dbReference type="ARBA" id="ARBA00022692"/>
    </source>
</evidence>
<evidence type="ECO:0000256" key="6">
    <source>
        <dbReference type="ARBA" id="ARBA00022737"/>
    </source>
</evidence>
<evidence type="ECO:0000313" key="16">
    <source>
        <dbReference type="Proteomes" id="UP000193648"/>
    </source>
</evidence>
<accession>A0A1Y2GGY8</accession>
<organism evidence="15 16">
    <name type="scientific">Lobosporangium transversale</name>
    <dbReference type="NCBI Taxonomy" id="64571"/>
    <lineage>
        <taxon>Eukaryota</taxon>
        <taxon>Fungi</taxon>
        <taxon>Fungi incertae sedis</taxon>
        <taxon>Mucoromycota</taxon>
        <taxon>Mortierellomycotina</taxon>
        <taxon>Mortierellomycetes</taxon>
        <taxon>Mortierellales</taxon>
        <taxon>Mortierellaceae</taxon>
        <taxon>Lobosporangium</taxon>
    </lineage>
</organism>
<dbReference type="Pfam" id="PF13499">
    <property type="entry name" value="EF-hand_7"/>
    <property type="match status" value="1"/>
</dbReference>
<comment type="subcellular location">
    <subcellularLocation>
        <location evidence="1">Mitochondrion inner membrane</location>
        <topology evidence="1">Multi-pass membrane protein</topology>
    </subcellularLocation>
</comment>
<dbReference type="GO" id="GO:0005743">
    <property type="term" value="C:mitochondrial inner membrane"/>
    <property type="evidence" value="ECO:0007669"/>
    <property type="project" value="UniProtKB-SubCell"/>
</dbReference>
<feature type="repeat" description="Solcar" evidence="12">
    <location>
        <begin position="765"/>
        <end position="854"/>
    </location>
</feature>
<feature type="region of interest" description="Disordered" evidence="13">
    <location>
        <begin position="628"/>
        <end position="651"/>
    </location>
</feature>
<feature type="repeat" description="Solcar" evidence="12">
    <location>
        <begin position="450"/>
        <end position="563"/>
    </location>
</feature>
<sequence length="857" mass="93492">MPSLTDPDPGPSPGHITEADKDRTSIKLMDLPMQPNKNKNNNNKDTDSDSDSDTNTNTNTDTDNVTGTTSTFTTTSATKNATSKSLPPTSLKSQSQSQSQSQLKSNPESTDLSISSSRSKTRSRSNSTSNNTTTTTNNNNNSNNNKSIESDSDPTFLPADNDCSNNNKPSSKEEEDLVKPQYRVGNPPHYETREERQIRIRKQFSQLDSKRSGFLDANSLVTFFEDITPDKNVQRRYADELLQLCHSRSLRRKNNSSNSNNDSEDEEKEGEEESLDGSFDSTGSSNGNGRGNGNGTGTGDHNSQDQDGSYPYDNDNLIDNNHSHPTNKTFGGHGGQVRYVDFEVFVEEKEERLWNLFREIDHNNDNEIQADELQASLAKAGINMTDAELRLFIKAMDKDGDGAIDFEEWRDFLVLLPREPTLKEIYNYVQEVVAQVGVDGDVVMPPSENDYVARYLLAGAIAGAVSRTATAPLDRLKVYLITNSVPALTGPAAQAGLKHISKFTSPKPMTVAPVKQRLLWNAIIDLYHQGGIRTFFKGNGLNIIKIVPESAIKFYTYETSKSFIVNHIPAMTVHSHHDPNSSGTRTHTAPHRPEIATSGRFLAGGVAGVVSQFSIYPLETIKTRIMSSTVRTSGSGPASSSSSSSSSSSTASATSTFVKKKGILSSSSPSPSFATASGSISSLSTATASAMAPRKPSIRSVAVEMWQRAGLRGFYRGLGPSLVGIFPYAAIDLSVFETLKFGYMRWKAGVHEGDEGSDEKSLERPSVFVLLACGTISGSVGATCVYPLSLARTRLQAQGTPQHPQTYTSTLDVFRKTYEKDGIRGFYKGMVPTLTKVVPAVSISYVVYEYSKRELGL</sequence>
<comment type="caution">
    <text evidence="15">The sequence shown here is derived from an EMBL/GenBank/DDBJ whole genome shotgun (WGS) entry which is preliminary data.</text>
</comment>
<dbReference type="SUPFAM" id="SSF47473">
    <property type="entry name" value="EF-hand"/>
    <property type="match status" value="1"/>
</dbReference>
<feature type="compositionally biased region" description="Gly residues" evidence="13">
    <location>
        <begin position="286"/>
        <end position="298"/>
    </location>
</feature>
<keyword evidence="5" id="KW-0479">Metal-binding</keyword>
<gene>
    <name evidence="15" type="ORF">BCR41DRAFT_388305</name>
</gene>
<evidence type="ECO:0000256" key="13">
    <source>
        <dbReference type="SAM" id="MobiDB-lite"/>
    </source>
</evidence>
<dbReference type="STRING" id="64571.A0A1Y2GGY8"/>
<evidence type="ECO:0000256" key="12">
    <source>
        <dbReference type="PROSITE-ProRule" id="PRU00282"/>
    </source>
</evidence>
<feature type="repeat" description="Solcar" evidence="12">
    <location>
        <begin position="595"/>
        <end position="742"/>
    </location>
</feature>
<feature type="compositionally biased region" description="Low complexity" evidence="13">
    <location>
        <begin position="113"/>
        <end position="147"/>
    </location>
</feature>
<dbReference type="InterPro" id="IPR023395">
    <property type="entry name" value="MCP_dom_sf"/>
</dbReference>
<keyword evidence="16" id="KW-1185">Reference proteome</keyword>
<feature type="domain" description="EF-hand" evidence="14">
    <location>
        <begin position="348"/>
        <end position="383"/>
    </location>
</feature>
<dbReference type="FunFam" id="1.50.40.10:FF:000016">
    <property type="entry name" value="Solute carrier family 25 member 23"/>
    <property type="match status" value="1"/>
</dbReference>
<feature type="domain" description="EF-hand" evidence="14">
    <location>
        <begin position="195"/>
        <end position="230"/>
    </location>
</feature>
<keyword evidence="9" id="KW-1133">Transmembrane helix</keyword>
<proteinExistence type="inferred from homology"/>
<evidence type="ECO:0000256" key="9">
    <source>
        <dbReference type="ARBA" id="ARBA00022989"/>
    </source>
</evidence>
<dbReference type="CDD" id="cd00051">
    <property type="entry name" value="EFh"/>
    <property type="match status" value="2"/>
</dbReference>
<reference evidence="15 16" key="1">
    <citation type="submission" date="2016-07" db="EMBL/GenBank/DDBJ databases">
        <title>Pervasive Adenine N6-methylation of Active Genes in Fungi.</title>
        <authorList>
            <consortium name="DOE Joint Genome Institute"/>
            <person name="Mondo S.J."/>
            <person name="Dannebaum R.O."/>
            <person name="Kuo R.C."/>
            <person name="Labutti K."/>
            <person name="Haridas S."/>
            <person name="Kuo A."/>
            <person name="Salamov A."/>
            <person name="Ahrendt S.R."/>
            <person name="Lipzen A."/>
            <person name="Sullivan W."/>
            <person name="Andreopoulos W.B."/>
            <person name="Clum A."/>
            <person name="Lindquist E."/>
            <person name="Daum C."/>
            <person name="Ramamoorthy G.K."/>
            <person name="Gryganskyi A."/>
            <person name="Culley D."/>
            <person name="Magnuson J.K."/>
            <person name="James T.Y."/>
            <person name="O'Malley M.A."/>
            <person name="Stajich J.E."/>
            <person name="Spatafora J.W."/>
            <person name="Visel A."/>
            <person name="Grigoriev I.V."/>
        </authorList>
    </citation>
    <scope>NUCLEOTIDE SEQUENCE [LARGE SCALE GENOMIC DNA]</scope>
    <source>
        <strain evidence="15 16">NRRL 3116</strain>
    </source>
</reference>
<dbReference type="InterPro" id="IPR011992">
    <property type="entry name" value="EF-hand-dom_pair"/>
</dbReference>
<feature type="region of interest" description="Disordered" evidence="13">
    <location>
        <begin position="251"/>
        <end position="332"/>
    </location>
</feature>
<comment type="similarity">
    <text evidence="2">Belongs to the mitochondrial carrier (TC 2.A.29) family.</text>
</comment>
<dbReference type="PANTHER" id="PTHR24089">
    <property type="entry name" value="SOLUTE CARRIER FAMILY 25"/>
    <property type="match status" value="1"/>
</dbReference>
<keyword evidence="10" id="KW-0496">Mitochondrion</keyword>
<feature type="compositionally biased region" description="Low complexity" evidence="13">
    <location>
        <begin position="276"/>
        <end position="285"/>
    </location>
</feature>
<dbReference type="GO" id="GO:0005509">
    <property type="term" value="F:calcium ion binding"/>
    <property type="evidence" value="ECO:0007669"/>
    <property type="project" value="InterPro"/>
</dbReference>
<dbReference type="GeneID" id="33569831"/>
<dbReference type="FunCoup" id="A0A1Y2GGY8">
    <property type="interactions" value="46"/>
</dbReference>
<name>A0A1Y2GGY8_9FUNG</name>
<dbReference type="InterPro" id="IPR002048">
    <property type="entry name" value="EF_hand_dom"/>
</dbReference>
<dbReference type="AlphaFoldDB" id="A0A1Y2GGY8"/>
<dbReference type="Proteomes" id="UP000193648">
    <property type="component" value="Unassembled WGS sequence"/>
</dbReference>
<evidence type="ECO:0000256" key="8">
    <source>
        <dbReference type="ARBA" id="ARBA00022837"/>
    </source>
</evidence>
<evidence type="ECO:0000256" key="3">
    <source>
        <dbReference type="ARBA" id="ARBA00022448"/>
    </source>
</evidence>
<evidence type="ECO:0000256" key="7">
    <source>
        <dbReference type="ARBA" id="ARBA00022792"/>
    </source>
</evidence>
<dbReference type="RefSeq" id="XP_021878787.1">
    <property type="nucleotide sequence ID" value="XM_022027988.1"/>
</dbReference>
<feature type="compositionally biased region" description="Low complexity" evidence="13">
    <location>
        <begin position="632"/>
        <end position="651"/>
    </location>
</feature>
<evidence type="ECO:0000259" key="14">
    <source>
        <dbReference type="PROSITE" id="PS50222"/>
    </source>
</evidence>
<dbReference type="InterPro" id="IPR018108">
    <property type="entry name" value="MCP_transmembrane"/>
</dbReference>
<feature type="compositionally biased region" description="Polar residues" evidence="13">
    <location>
        <begin position="317"/>
        <end position="329"/>
    </location>
</feature>
<evidence type="ECO:0000256" key="1">
    <source>
        <dbReference type="ARBA" id="ARBA00004448"/>
    </source>
</evidence>
<evidence type="ECO:0000313" key="15">
    <source>
        <dbReference type="EMBL" id="ORZ09334.1"/>
    </source>
</evidence>
<dbReference type="EMBL" id="MCFF01000034">
    <property type="protein sequence ID" value="ORZ09334.1"/>
    <property type="molecule type" value="Genomic_DNA"/>
</dbReference>
<keyword evidence="11 12" id="KW-0472">Membrane</keyword>
<dbReference type="PROSITE" id="PS00018">
    <property type="entry name" value="EF_HAND_1"/>
    <property type="match status" value="2"/>
</dbReference>
<dbReference type="InterPro" id="IPR018247">
    <property type="entry name" value="EF_Hand_1_Ca_BS"/>
</dbReference>
<evidence type="ECO:0000256" key="10">
    <source>
        <dbReference type="ARBA" id="ARBA00023128"/>
    </source>
</evidence>
<keyword evidence="7" id="KW-0999">Mitochondrion inner membrane</keyword>
<dbReference type="Pfam" id="PF00153">
    <property type="entry name" value="Mito_carr"/>
    <property type="match status" value="4"/>
</dbReference>
<feature type="region of interest" description="Disordered" evidence="13">
    <location>
        <begin position="1"/>
        <end position="195"/>
    </location>
</feature>
<dbReference type="PROSITE" id="PS50920">
    <property type="entry name" value="SOLCAR"/>
    <property type="match status" value="3"/>
</dbReference>
<dbReference type="PROSITE" id="PS50222">
    <property type="entry name" value="EF_HAND_2"/>
    <property type="match status" value="3"/>
</dbReference>
<keyword evidence="6" id="KW-0677">Repeat</keyword>
<feature type="domain" description="EF-hand" evidence="14">
    <location>
        <begin position="384"/>
        <end position="419"/>
    </location>
</feature>
<keyword evidence="4 12" id="KW-0812">Transmembrane</keyword>
<dbReference type="Gene3D" id="1.10.238.10">
    <property type="entry name" value="EF-hand"/>
    <property type="match status" value="1"/>
</dbReference>